<proteinExistence type="predicted"/>
<accession>A0ABY7AXZ8</accession>
<protein>
    <submittedName>
        <fullName evidence="1">Uncharacterized protein</fullName>
    </submittedName>
</protein>
<reference evidence="1" key="1">
    <citation type="submission" date="2022-11" db="EMBL/GenBank/DDBJ databases">
        <authorList>
            <person name="Mo P."/>
        </authorList>
    </citation>
    <scope>NUCLEOTIDE SEQUENCE</scope>
    <source>
        <strain evidence="1">HUAS 11-8</strain>
    </source>
</reference>
<keyword evidence="2" id="KW-1185">Reference proteome</keyword>
<evidence type="ECO:0000313" key="1">
    <source>
        <dbReference type="EMBL" id="WAL63802.1"/>
    </source>
</evidence>
<organism evidence="1 2">
    <name type="scientific">Amycolatopsis cynarae</name>
    <dbReference type="NCBI Taxonomy" id="2995223"/>
    <lineage>
        <taxon>Bacteria</taxon>
        <taxon>Bacillati</taxon>
        <taxon>Actinomycetota</taxon>
        <taxon>Actinomycetes</taxon>
        <taxon>Pseudonocardiales</taxon>
        <taxon>Pseudonocardiaceae</taxon>
        <taxon>Amycolatopsis</taxon>
    </lineage>
</organism>
<sequence>MNAHNYGCAHAKRHECRCKLCAGTLHRWPGCLELALEPTGVKRAAFRNGIDAKWNKSNASRKQKGQVSTKSAKESATDSGLADIIDWLALHPVVTGQIEAIANVLGRNVVNELDKSLDADHRDQRRRALLDHFWCDLLAAFANVLAVFQHQIDQIPGRIANVIIVRRDHGARLPIDDADIKMAVESAWKLIRTVPFVKVALPDVEEPLRAIQMLAVMICPAPERHGEVVKYCLHPLTGEVLTVLTKQRLEAALPADWLS</sequence>
<name>A0ABY7AXZ8_9PSEU</name>
<dbReference type="EMBL" id="CP113836">
    <property type="protein sequence ID" value="WAL63802.1"/>
    <property type="molecule type" value="Genomic_DNA"/>
</dbReference>
<dbReference type="Proteomes" id="UP001163203">
    <property type="component" value="Chromosome"/>
</dbReference>
<gene>
    <name evidence="1" type="ORF">ORV05_22730</name>
</gene>
<evidence type="ECO:0000313" key="2">
    <source>
        <dbReference type="Proteomes" id="UP001163203"/>
    </source>
</evidence>
<dbReference type="RefSeq" id="WP_268754045.1">
    <property type="nucleotide sequence ID" value="NZ_CP113836.1"/>
</dbReference>